<sequence>MVPEKQRFLPIPSNVIAIQAAPACMRQEIKTNLRKQRASPTPSGIDVLESIPEPLSLTPDTKTLSCSAMGKAVTASHGRKNAAPTKWSLHRGTQTRHLHAYSESISIRPYRPDAQTVEDRLSNLDRELSTQETGTAGCEAEEAAPWRSGRINGGGEDVATSVMWI</sequence>
<accession>A0A4R0RA68</accession>
<keyword evidence="2" id="KW-1185">Reference proteome</keyword>
<protein>
    <submittedName>
        <fullName evidence="1">Uncharacterized protein</fullName>
    </submittedName>
</protein>
<organism evidence="1 2">
    <name type="scientific">Steccherinum ochraceum</name>
    <dbReference type="NCBI Taxonomy" id="92696"/>
    <lineage>
        <taxon>Eukaryota</taxon>
        <taxon>Fungi</taxon>
        <taxon>Dikarya</taxon>
        <taxon>Basidiomycota</taxon>
        <taxon>Agaricomycotina</taxon>
        <taxon>Agaricomycetes</taxon>
        <taxon>Polyporales</taxon>
        <taxon>Steccherinaceae</taxon>
        <taxon>Steccherinum</taxon>
    </lineage>
</organism>
<dbReference type="EMBL" id="RWJN01000512">
    <property type="protein sequence ID" value="TCD61039.1"/>
    <property type="molecule type" value="Genomic_DNA"/>
</dbReference>
<dbReference type="Proteomes" id="UP000292702">
    <property type="component" value="Unassembled WGS sequence"/>
</dbReference>
<evidence type="ECO:0000313" key="2">
    <source>
        <dbReference type="Proteomes" id="UP000292702"/>
    </source>
</evidence>
<reference evidence="1 2" key="1">
    <citation type="submission" date="2018-11" db="EMBL/GenBank/DDBJ databases">
        <title>Genome assembly of Steccherinum ochraceum LE-BIN_3174, the white-rot fungus of the Steccherinaceae family (The Residual Polyporoid clade, Polyporales, Basidiomycota).</title>
        <authorList>
            <person name="Fedorova T.V."/>
            <person name="Glazunova O.A."/>
            <person name="Landesman E.O."/>
            <person name="Moiseenko K.V."/>
            <person name="Psurtseva N.V."/>
            <person name="Savinova O.S."/>
            <person name="Shakhova N.V."/>
            <person name="Tyazhelova T.V."/>
            <person name="Vasina D.V."/>
        </authorList>
    </citation>
    <scope>NUCLEOTIDE SEQUENCE [LARGE SCALE GENOMIC DNA]</scope>
    <source>
        <strain evidence="1 2">LE-BIN_3174</strain>
    </source>
</reference>
<evidence type="ECO:0000313" key="1">
    <source>
        <dbReference type="EMBL" id="TCD61039.1"/>
    </source>
</evidence>
<comment type="caution">
    <text evidence="1">The sequence shown here is derived from an EMBL/GenBank/DDBJ whole genome shotgun (WGS) entry which is preliminary data.</text>
</comment>
<proteinExistence type="predicted"/>
<dbReference type="AlphaFoldDB" id="A0A4R0RA68"/>
<name>A0A4R0RA68_9APHY</name>
<gene>
    <name evidence="1" type="ORF">EIP91_009127</name>
</gene>